<dbReference type="Proteomes" id="UP001060215">
    <property type="component" value="Chromosome 11"/>
</dbReference>
<name>A0ACC0F2V0_9ERIC</name>
<organism evidence="1 2">
    <name type="scientific">Camellia lanceoleosa</name>
    <dbReference type="NCBI Taxonomy" id="1840588"/>
    <lineage>
        <taxon>Eukaryota</taxon>
        <taxon>Viridiplantae</taxon>
        <taxon>Streptophyta</taxon>
        <taxon>Embryophyta</taxon>
        <taxon>Tracheophyta</taxon>
        <taxon>Spermatophyta</taxon>
        <taxon>Magnoliopsida</taxon>
        <taxon>eudicotyledons</taxon>
        <taxon>Gunneridae</taxon>
        <taxon>Pentapetalae</taxon>
        <taxon>asterids</taxon>
        <taxon>Ericales</taxon>
        <taxon>Theaceae</taxon>
        <taxon>Camellia</taxon>
    </lineage>
</organism>
<dbReference type="EMBL" id="CM045768">
    <property type="protein sequence ID" value="KAI7982433.1"/>
    <property type="molecule type" value="Genomic_DNA"/>
</dbReference>
<proteinExistence type="predicted"/>
<protein>
    <submittedName>
        <fullName evidence="1">Mannosyl-oligosaccharide 1,2-alpha-mannosidase MNS2</fullName>
    </submittedName>
</protein>
<comment type="caution">
    <text evidence="1">The sequence shown here is derived from an EMBL/GenBank/DDBJ whole genome shotgun (WGS) entry which is preliminary data.</text>
</comment>
<evidence type="ECO:0000313" key="2">
    <source>
        <dbReference type="Proteomes" id="UP001060215"/>
    </source>
</evidence>
<reference evidence="1 2" key="1">
    <citation type="journal article" date="2022" name="Plant J.">
        <title>Chromosome-level genome of Camellia lanceoleosa provides a valuable resource for understanding genome evolution and self-incompatibility.</title>
        <authorList>
            <person name="Gong W."/>
            <person name="Xiao S."/>
            <person name="Wang L."/>
            <person name="Liao Z."/>
            <person name="Chang Y."/>
            <person name="Mo W."/>
            <person name="Hu G."/>
            <person name="Li W."/>
            <person name="Zhao G."/>
            <person name="Zhu H."/>
            <person name="Hu X."/>
            <person name="Ji K."/>
            <person name="Xiang X."/>
            <person name="Song Q."/>
            <person name="Yuan D."/>
            <person name="Jin S."/>
            <person name="Zhang L."/>
        </authorList>
    </citation>
    <scope>NUCLEOTIDE SEQUENCE [LARGE SCALE GENOMIC DNA]</scope>
    <source>
        <strain evidence="1">SQ_2022a</strain>
    </source>
</reference>
<sequence length="230" mass="26367">MLWFADLLEKHGSYYALETWDNGNRLQMKKYHWCVFIPELNLHSLCTEFPQTKNGVDSFGGLGATLIDSLDTLYIMGLDEQFQRIHWSFFLSLFFLFFIFYSINYIILKVVGGLLSTYDLSGDKIFLEKAKDIADRLLPAWDTQSGIPYNIINLAHGNAHNPGWTGVENVIAQLNKTFPTDGLLPIYINPHRGTQSYSTITFGAMGDSFYEYLLKVWIQGNKIAAVKHYR</sequence>
<evidence type="ECO:0000313" key="1">
    <source>
        <dbReference type="EMBL" id="KAI7982433.1"/>
    </source>
</evidence>
<accession>A0ACC0F2V0</accession>
<gene>
    <name evidence="1" type="ORF">LOK49_LG15G02000</name>
</gene>
<keyword evidence="2" id="KW-1185">Reference proteome</keyword>